<dbReference type="GeneID" id="20822804"/>
<evidence type="ECO:0000313" key="3">
    <source>
        <dbReference type="Proteomes" id="UP000008065"/>
    </source>
</evidence>
<name>F8MF11_NEUT8</name>
<protein>
    <submittedName>
        <fullName evidence="2">Uncharacterized protein</fullName>
    </submittedName>
</protein>
<feature type="region of interest" description="Disordered" evidence="1">
    <location>
        <begin position="36"/>
        <end position="61"/>
    </location>
</feature>
<reference evidence="3" key="1">
    <citation type="journal article" date="2011" name="Genetics">
        <title>Massive changes in genome architecture accompany the transition to self-fertility in the filamentous fungus Neurospora tetrasperma.</title>
        <authorList>
            <person name="Ellison C.E."/>
            <person name="Stajich J.E."/>
            <person name="Jacobson D.J."/>
            <person name="Natvig D.O."/>
            <person name="Lapidus A."/>
            <person name="Foster B."/>
            <person name="Aerts A."/>
            <person name="Riley R."/>
            <person name="Lindquist E.A."/>
            <person name="Grigoriev I.V."/>
            <person name="Taylor J.W."/>
        </authorList>
    </citation>
    <scope>NUCLEOTIDE SEQUENCE [LARGE SCALE GENOMIC DNA]</scope>
    <source>
        <strain evidence="3">FGSC 2508 / P0657</strain>
    </source>
</reference>
<keyword evidence="3" id="KW-1185">Reference proteome</keyword>
<evidence type="ECO:0000256" key="1">
    <source>
        <dbReference type="SAM" id="MobiDB-lite"/>
    </source>
</evidence>
<sequence length="61" mass="6918">MYRGKYLWWSVCIMEKPTPLDIISFHDVDSKHNGMARLNRTEAANGRRPSAPSPASQPFQG</sequence>
<organism evidence="2 3">
    <name type="scientific">Neurospora tetrasperma (strain FGSC 2508 / ATCC MYA-4615 / P0657)</name>
    <dbReference type="NCBI Taxonomy" id="510951"/>
    <lineage>
        <taxon>Eukaryota</taxon>
        <taxon>Fungi</taxon>
        <taxon>Dikarya</taxon>
        <taxon>Ascomycota</taxon>
        <taxon>Pezizomycotina</taxon>
        <taxon>Sordariomycetes</taxon>
        <taxon>Sordariomycetidae</taxon>
        <taxon>Sordariales</taxon>
        <taxon>Sordariaceae</taxon>
        <taxon>Neurospora</taxon>
    </lineage>
</organism>
<dbReference type="HOGENOM" id="CLU_2923185_0_0_1"/>
<dbReference type="AlphaFoldDB" id="F8MF11"/>
<gene>
    <name evidence="2" type="ORF">NEUTE1DRAFT_115605</name>
</gene>
<dbReference type="KEGG" id="nte:NEUTE1DRAFT115605"/>
<dbReference type="VEuPathDB" id="FungiDB:NEUTE1DRAFT_115605"/>
<dbReference type="RefSeq" id="XP_009847434.1">
    <property type="nucleotide sequence ID" value="XM_009849132.1"/>
</dbReference>
<feature type="compositionally biased region" description="Low complexity" evidence="1">
    <location>
        <begin position="47"/>
        <end position="61"/>
    </location>
</feature>
<proteinExistence type="predicted"/>
<dbReference type="Proteomes" id="UP000008065">
    <property type="component" value="Unassembled WGS sequence"/>
</dbReference>
<evidence type="ECO:0000313" key="2">
    <source>
        <dbReference type="EMBL" id="EGO60063.1"/>
    </source>
</evidence>
<accession>F8MF11</accession>
<dbReference type="EMBL" id="GL891302">
    <property type="protein sequence ID" value="EGO60063.1"/>
    <property type="molecule type" value="Genomic_DNA"/>
</dbReference>